<gene>
    <name evidence="1" type="ORF">EWM63_23090</name>
</gene>
<proteinExistence type="predicted"/>
<dbReference type="OrthoDB" id="9768066at2"/>
<protein>
    <recommendedName>
        <fullName evidence="3">4-aminobutyrate aminotransferase</fullName>
    </recommendedName>
</protein>
<evidence type="ECO:0008006" key="3">
    <source>
        <dbReference type="Google" id="ProtNLM"/>
    </source>
</evidence>
<dbReference type="Proteomes" id="UP000290637">
    <property type="component" value="Chromosome"/>
</dbReference>
<evidence type="ECO:0000313" key="1">
    <source>
        <dbReference type="EMBL" id="QBE65520.1"/>
    </source>
</evidence>
<keyword evidence="2" id="KW-1185">Reference proteome</keyword>
<dbReference type="InterPro" id="IPR043737">
    <property type="entry name" value="DUF5682"/>
</dbReference>
<dbReference type="RefSeq" id="WP_130188630.1">
    <property type="nucleotide sequence ID" value="NZ_CP035913.1"/>
</dbReference>
<name>A0A4P6L201_9BURK</name>
<dbReference type="AlphaFoldDB" id="A0A4P6L201"/>
<dbReference type="EMBL" id="CP035913">
    <property type="protein sequence ID" value="QBE65520.1"/>
    <property type="molecule type" value="Genomic_DNA"/>
</dbReference>
<organism evidence="1 2">
    <name type="scientific">Pseudoduganella lutea</name>
    <dbReference type="NCBI Taxonomy" id="321985"/>
    <lineage>
        <taxon>Bacteria</taxon>
        <taxon>Pseudomonadati</taxon>
        <taxon>Pseudomonadota</taxon>
        <taxon>Betaproteobacteria</taxon>
        <taxon>Burkholderiales</taxon>
        <taxon>Oxalobacteraceae</taxon>
        <taxon>Telluria group</taxon>
        <taxon>Pseudoduganella</taxon>
    </lineage>
</organism>
<dbReference type="KEGG" id="plue:EWM63_23090"/>
<dbReference type="Pfam" id="PF18934">
    <property type="entry name" value="DUF5682"/>
    <property type="match status" value="1"/>
</dbReference>
<reference evidence="1 2" key="1">
    <citation type="submission" date="2019-02" db="EMBL/GenBank/DDBJ databases">
        <title>Draft Genome Sequences of Six Type Strains of the Genus Massilia.</title>
        <authorList>
            <person name="Miess H."/>
            <person name="Frediansyhah A."/>
            <person name="Gross H."/>
        </authorList>
    </citation>
    <scope>NUCLEOTIDE SEQUENCE [LARGE SCALE GENOMIC DNA]</scope>
    <source>
        <strain evidence="1 2">DSM 17473</strain>
    </source>
</reference>
<sequence length="820" mass="87405">MSPGDLPVTLPPDVQAGVAQLHGGHGGRLFFAPVRHHSPACALALRELVREVRPAAVLVEGPDDFNTLIPALLDSATRPPVAVLSQAPRTDGGSRSAFFPFCDYSPEWVALRAGHAAGARLAFIDQPWTARAADDTDTGAHTLMAERHLAHSAYLKALAARSGCRDQDDLWDHLFELRGPAALRDWRSLFADVYAYCAMARHDYEPQVLEAEGSLPRERHMAAHIRRHLDETGGAVVVVTGGFHTPGLQAMLDAPQEAGAKPRPRPAGGGNWLIRYSFDNLDALNGYAAGMPAPGWYQRVWDSAVTDPAGPALHDVAAACLAELARETRTLGLAEQLSTADVGAAVLQASRLAALRGHAGPGREDVLDAIRSCFVKGALGDGTAGMGDDVRRLLCGHALGDVPAAIGAPPLVEDARRLAGRMGVRLDDSAARAVRLDLYRNEAHRERSRFLHLADWLGLELGQWRGGPDFLAGTRLELLIEEWQVAWTPLVEARLIALSAEGATLHDVAMARLRRDEAALAACGMARSARAAAALLTRGCLVGLHERLPELLAMVAARVDDDGDPASVIAGCHQLLTLWRAREPLGVRDDPALHALLLHAWDAALYLVPRLADTAADGEDATIGSLLSLRAFRHALAQGLVAADDTPDRWRRALEALVEAPRAAPGIASAAGVLLFLDGAWSEERLCASLVASLGPGAERDDAARALLGLLAAGPELLLTQPALRQAVDAIMASWDEEAFLRHLPDLRHAFTRLKPAETAQLAAALALADDAGLGWEHDATEADMLAGTVLHAGLVAALARDGLHAWTGDMPNDARKEAR</sequence>
<accession>A0A4P6L201</accession>
<evidence type="ECO:0000313" key="2">
    <source>
        <dbReference type="Proteomes" id="UP000290637"/>
    </source>
</evidence>